<reference evidence="1 2" key="1">
    <citation type="journal article" date="2025" name="Microbiol. Resour. Announc.">
        <title>Draft genome sequences for Neonectria magnoliae and Neonectria punicea, canker pathogens of Liriodendron tulipifera and Acer saccharum in West Virginia.</title>
        <authorList>
            <person name="Petronek H.M."/>
            <person name="Kasson M.T."/>
            <person name="Metheny A.M."/>
            <person name="Stauder C.M."/>
            <person name="Lovett B."/>
            <person name="Lynch S.C."/>
            <person name="Garnas J.R."/>
            <person name="Kasson L.R."/>
            <person name="Stajich J.E."/>
        </authorList>
    </citation>
    <scope>NUCLEOTIDE SEQUENCE [LARGE SCALE GENOMIC DNA]</scope>
    <source>
        <strain evidence="1 2">NRRL 64651</strain>
    </source>
</reference>
<organism evidence="1 2">
    <name type="scientific">Neonectria magnoliae</name>
    <dbReference type="NCBI Taxonomy" id="2732573"/>
    <lineage>
        <taxon>Eukaryota</taxon>
        <taxon>Fungi</taxon>
        <taxon>Dikarya</taxon>
        <taxon>Ascomycota</taxon>
        <taxon>Pezizomycotina</taxon>
        <taxon>Sordariomycetes</taxon>
        <taxon>Hypocreomycetidae</taxon>
        <taxon>Hypocreales</taxon>
        <taxon>Nectriaceae</taxon>
        <taxon>Neonectria</taxon>
    </lineage>
</organism>
<proteinExistence type="predicted"/>
<evidence type="ECO:0000313" key="1">
    <source>
        <dbReference type="EMBL" id="KAK7429195.1"/>
    </source>
</evidence>
<name>A0ABR1I6M4_9HYPO</name>
<sequence length="306" mass="34899">MDGRESDLILKAFDFVVDHEYDRGSVTSFRKNFLPTLHTSPLRYRLEAFRLGSFHMNTEAGLETFLSEDGRVPPGDVNQSTREKLSLVHSVALALGIRYADKIVFPHNNFPVCSVYHEFWSDLVQDIASAAGQEDLHCIETVVPWDVYHVPAWTGTPLISAIGGALCYMSPDIEFDHWDEVFQKTVQKWVLDLQNAGVDLAEYGCREALAVEQTRGALDADAIVKSRTLIRHVMKEGPRTSRPGPEDMRRWNETHWVPIRLLGLNVGPQPKDWRLMWAPEFEWMAQQFWTLVEKGDTVMPGSWVES</sequence>
<dbReference type="Proteomes" id="UP001498421">
    <property type="component" value="Unassembled WGS sequence"/>
</dbReference>
<accession>A0ABR1I6M4</accession>
<dbReference type="EMBL" id="JAZAVK010000031">
    <property type="protein sequence ID" value="KAK7429195.1"/>
    <property type="molecule type" value="Genomic_DNA"/>
</dbReference>
<evidence type="ECO:0000313" key="2">
    <source>
        <dbReference type="Proteomes" id="UP001498421"/>
    </source>
</evidence>
<keyword evidence="2" id="KW-1185">Reference proteome</keyword>
<protein>
    <submittedName>
        <fullName evidence="1">Uncharacterized protein</fullName>
    </submittedName>
</protein>
<comment type="caution">
    <text evidence="1">The sequence shown here is derived from an EMBL/GenBank/DDBJ whole genome shotgun (WGS) entry which is preliminary data.</text>
</comment>
<gene>
    <name evidence="1" type="ORF">QQZ08_004205</name>
</gene>